<gene>
    <name evidence="8" type="primary">fnx2</name>
    <name evidence="8" type="ORF">DNF11_1093</name>
</gene>
<keyword evidence="3 6" id="KW-0812">Transmembrane</keyword>
<feature type="transmembrane region" description="Helical" evidence="6">
    <location>
        <begin position="352"/>
        <end position="372"/>
    </location>
</feature>
<feature type="transmembrane region" description="Helical" evidence="6">
    <location>
        <begin position="169"/>
        <end position="188"/>
    </location>
</feature>
<keyword evidence="9" id="KW-1185">Reference proteome</keyword>
<dbReference type="GO" id="GO:0015174">
    <property type="term" value="F:basic amino acid transmembrane transporter activity"/>
    <property type="evidence" value="ECO:0007669"/>
    <property type="project" value="TreeGrafter"/>
</dbReference>
<feature type="transmembrane region" description="Helical" evidence="6">
    <location>
        <begin position="411"/>
        <end position="433"/>
    </location>
</feature>
<dbReference type="GO" id="GO:0005886">
    <property type="term" value="C:plasma membrane"/>
    <property type="evidence" value="ECO:0007669"/>
    <property type="project" value="TreeGrafter"/>
</dbReference>
<evidence type="ECO:0000256" key="6">
    <source>
        <dbReference type="SAM" id="Phobius"/>
    </source>
</evidence>
<dbReference type="AlphaFoldDB" id="A0A3G2S1W7"/>
<dbReference type="PROSITE" id="PS50850">
    <property type="entry name" value="MFS"/>
    <property type="match status" value="1"/>
</dbReference>
<dbReference type="GO" id="GO:0000329">
    <property type="term" value="C:fungal-type vacuole membrane"/>
    <property type="evidence" value="ECO:0007669"/>
    <property type="project" value="TreeGrafter"/>
</dbReference>
<dbReference type="EMBL" id="CP033149">
    <property type="protein sequence ID" value="AYO42043.1"/>
    <property type="molecule type" value="Genomic_DNA"/>
</dbReference>
<feature type="transmembrane region" description="Helical" evidence="6">
    <location>
        <begin position="274"/>
        <end position="292"/>
    </location>
</feature>
<keyword evidence="2" id="KW-0813">Transport</keyword>
<dbReference type="InterPro" id="IPR036259">
    <property type="entry name" value="MFS_trans_sf"/>
</dbReference>
<keyword evidence="5 6" id="KW-0472">Membrane</keyword>
<dbReference type="GO" id="GO:0012505">
    <property type="term" value="C:endomembrane system"/>
    <property type="evidence" value="ECO:0007669"/>
    <property type="project" value="UniProtKB-SubCell"/>
</dbReference>
<evidence type="ECO:0000259" key="7">
    <source>
        <dbReference type="PROSITE" id="PS50850"/>
    </source>
</evidence>
<accession>A0A3G2S1W7</accession>
<dbReference type="SUPFAM" id="SSF103473">
    <property type="entry name" value="MFS general substrate transporter"/>
    <property type="match status" value="1"/>
</dbReference>
<dbReference type="Gene3D" id="1.20.1720.10">
    <property type="entry name" value="Multidrug resistance protein D"/>
    <property type="match status" value="1"/>
</dbReference>
<evidence type="ECO:0000256" key="3">
    <source>
        <dbReference type="ARBA" id="ARBA00022692"/>
    </source>
</evidence>
<evidence type="ECO:0000313" key="8">
    <source>
        <dbReference type="EMBL" id="AYO42043.1"/>
    </source>
</evidence>
<dbReference type="OrthoDB" id="3437016at2759"/>
<dbReference type="Proteomes" id="UP000269793">
    <property type="component" value="Chromosome II"/>
</dbReference>
<dbReference type="InterPro" id="IPR020846">
    <property type="entry name" value="MFS_dom"/>
</dbReference>
<feature type="transmembrane region" description="Helical" evidence="6">
    <location>
        <begin position="137"/>
        <end position="162"/>
    </location>
</feature>
<dbReference type="PANTHER" id="PTHR23501">
    <property type="entry name" value="MAJOR FACILITATOR SUPERFAMILY"/>
    <property type="match status" value="1"/>
</dbReference>
<comment type="subcellular location">
    <subcellularLocation>
        <location evidence="1">Endomembrane system</location>
        <topology evidence="1">Multi-pass membrane protein</topology>
    </subcellularLocation>
</comment>
<protein>
    <submittedName>
        <fullName evidence="8">Vacuolar membrane amino acid uptake transporter fnx2</fullName>
    </submittedName>
</protein>
<feature type="transmembrane region" description="Helical" evidence="6">
    <location>
        <begin position="200"/>
        <end position="220"/>
    </location>
</feature>
<dbReference type="Pfam" id="PF07690">
    <property type="entry name" value="MFS_1"/>
    <property type="match status" value="1"/>
</dbReference>
<feature type="transmembrane region" description="Helical" evidence="6">
    <location>
        <begin position="511"/>
        <end position="534"/>
    </location>
</feature>
<reference evidence="8 9" key="1">
    <citation type="submission" date="2018-10" db="EMBL/GenBank/DDBJ databases">
        <title>Complete genome sequence of Malassezia restricta CBS 7877.</title>
        <authorList>
            <person name="Morand S.C."/>
            <person name="Bertignac M."/>
            <person name="Iltis A."/>
            <person name="Kolder I."/>
            <person name="Pirovano W."/>
            <person name="Jourdain R."/>
            <person name="Clavaud C."/>
        </authorList>
    </citation>
    <scope>NUCLEOTIDE SEQUENCE [LARGE SCALE GENOMIC DNA]</scope>
    <source>
        <strain evidence="8 9">CBS 7877</strain>
    </source>
</reference>
<evidence type="ECO:0000256" key="2">
    <source>
        <dbReference type="ARBA" id="ARBA00022448"/>
    </source>
</evidence>
<feature type="transmembrane region" description="Helical" evidence="6">
    <location>
        <begin position="82"/>
        <end position="101"/>
    </location>
</feature>
<organism evidence="8 9">
    <name type="scientific">Malassezia restricta (strain ATCC 96810 / NBRC 103918 / CBS 7877)</name>
    <name type="common">Seborrheic dermatitis infection agent</name>
    <dbReference type="NCBI Taxonomy" id="425264"/>
    <lineage>
        <taxon>Eukaryota</taxon>
        <taxon>Fungi</taxon>
        <taxon>Dikarya</taxon>
        <taxon>Basidiomycota</taxon>
        <taxon>Ustilaginomycotina</taxon>
        <taxon>Malasseziomycetes</taxon>
        <taxon>Malasseziales</taxon>
        <taxon>Malasseziaceae</taxon>
        <taxon>Malassezia</taxon>
    </lineage>
</organism>
<dbReference type="InterPro" id="IPR011701">
    <property type="entry name" value="MFS"/>
</dbReference>
<dbReference type="VEuPathDB" id="FungiDB:DNF11_1093"/>
<feature type="domain" description="Major facilitator superfamily (MFS) profile" evidence="7">
    <location>
        <begin position="47"/>
        <end position="539"/>
    </location>
</feature>
<sequence>MPLEEQGETSPLTRHPTRNLPEYGATDARMHISDDQENVSFLHIMIPCLAMWSVTFIASVDTTIVAMLLGNISSSFLAAERASWIGSTFLLSVCCTAPLYGRLSDLFGRKRSLLLAVSIFTLGTLWCATARTMDEFLVARALAGLGGGGLNTLTSVIMSGLVPLKSRGVFQGLANIVYGLGVGTGAPLGGVLNDTIGWRGAFYIQIPVLLLALMALTFCLEHDEAVHFGPGDSVWKRIKDVDMLGLLLFSFVPLTMLCALDMISVRNLPLTNPYVLTLLGVSSVALALFLFVERRVARFPLLSLDILSLRTARSTLVGNFFLSVALFSYNYYLPLFFQTVARMTASDVGVRMMPSSFAIGVGSLVSGFYMRYHGRYCRYLVACSVVVFMSCLPSVLYLVDPPTVTPFVLNVFWSFAQAGYLTCALVALIHVVDKRSLGVATGMSYLFRTTGQVTGVAFSGCILQLTLARELSGRILGPGSAELIEQIRHDSTILPSLPEDLRYEALWSYTYALHNVFIFVNICYFITMITTMFVEDKHLDEVFPSQERDDE</sequence>
<feature type="transmembrane region" description="Helical" evidence="6">
    <location>
        <begin position="313"/>
        <end position="332"/>
    </location>
</feature>
<proteinExistence type="predicted"/>
<feature type="transmembrane region" description="Helical" evidence="6">
    <location>
        <begin position="49"/>
        <end position="70"/>
    </location>
</feature>
<evidence type="ECO:0000256" key="1">
    <source>
        <dbReference type="ARBA" id="ARBA00004127"/>
    </source>
</evidence>
<feature type="transmembrane region" description="Helical" evidence="6">
    <location>
        <begin position="113"/>
        <end position="131"/>
    </location>
</feature>
<evidence type="ECO:0000256" key="4">
    <source>
        <dbReference type="ARBA" id="ARBA00022989"/>
    </source>
</evidence>
<evidence type="ECO:0000256" key="5">
    <source>
        <dbReference type="ARBA" id="ARBA00023136"/>
    </source>
</evidence>
<feature type="transmembrane region" description="Helical" evidence="6">
    <location>
        <begin position="241"/>
        <end position="262"/>
    </location>
</feature>
<dbReference type="Gene3D" id="1.20.1250.20">
    <property type="entry name" value="MFS general substrate transporter like domains"/>
    <property type="match status" value="1"/>
</dbReference>
<evidence type="ECO:0000313" key="9">
    <source>
        <dbReference type="Proteomes" id="UP000269793"/>
    </source>
</evidence>
<name>A0A3G2S1W7_MALR7</name>
<dbReference type="PANTHER" id="PTHR23501:SF191">
    <property type="entry name" value="VACUOLAR BASIC AMINO ACID TRANSPORTER 4"/>
    <property type="match status" value="1"/>
</dbReference>
<keyword evidence="4 6" id="KW-1133">Transmembrane helix</keyword>
<feature type="transmembrane region" description="Helical" evidence="6">
    <location>
        <begin position="379"/>
        <end position="399"/>
    </location>
</feature>